<keyword evidence="2" id="KW-1185">Reference proteome</keyword>
<proteinExistence type="predicted"/>
<name>A0AAV7X880_9NEOP</name>
<reference evidence="1" key="1">
    <citation type="submission" date="2022-12" db="EMBL/GenBank/DDBJ databases">
        <title>Chromosome-level genome assembly of the bean flower thrips Megalurothrips usitatus.</title>
        <authorList>
            <person name="Ma L."/>
            <person name="Liu Q."/>
            <person name="Li H."/>
            <person name="Cai W."/>
        </authorList>
    </citation>
    <scope>NUCLEOTIDE SEQUENCE</scope>
    <source>
        <strain evidence="1">Cailab_2022a</strain>
    </source>
</reference>
<organism evidence="1 2">
    <name type="scientific">Megalurothrips usitatus</name>
    <name type="common">bean blossom thrips</name>
    <dbReference type="NCBI Taxonomy" id="439358"/>
    <lineage>
        <taxon>Eukaryota</taxon>
        <taxon>Metazoa</taxon>
        <taxon>Ecdysozoa</taxon>
        <taxon>Arthropoda</taxon>
        <taxon>Hexapoda</taxon>
        <taxon>Insecta</taxon>
        <taxon>Pterygota</taxon>
        <taxon>Neoptera</taxon>
        <taxon>Paraneoptera</taxon>
        <taxon>Thysanoptera</taxon>
        <taxon>Terebrantia</taxon>
        <taxon>Thripoidea</taxon>
        <taxon>Thripidae</taxon>
        <taxon>Megalurothrips</taxon>
    </lineage>
</organism>
<sequence>MLLSGSTRVLQPERVIFKISNALISLRSWIPSDFARKPRSLKFVKRFKATEWRLLLLYIGVIVLSCLPKHLYEHFLVLHVAIKILCCTDLLEKHLDYAKDLLLYFVKSFSKLYGSQHVTHNIHNMIHLADECARHGTLDSFSAFKFENFYQFLKKLLRKGEKPLQQLSRRYEEKKLKYVKSKIDSSGCLLSGRHTDGPLPASCMNPQYSSYQCNGKFSLGLQQAENCCFLQDGSIVVVDNFATDRKSKGTAVIGRKFLSQKSLFSFPCDSSLLDTFHVSNLSESMCWSLEDIKSKCVRLPYNEGFAVFPLLH</sequence>
<dbReference type="AlphaFoldDB" id="A0AAV7X880"/>
<dbReference type="EMBL" id="JAPTSV010000012">
    <property type="protein sequence ID" value="KAJ1522145.1"/>
    <property type="molecule type" value="Genomic_DNA"/>
</dbReference>
<gene>
    <name evidence="1" type="ORF">ONE63_002456</name>
</gene>
<dbReference type="PANTHER" id="PTHR33053:SF25">
    <property type="entry name" value="TRANSPOSASE DOMAIN-CONTAINING PROTEIN"/>
    <property type="match status" value="1"/>
</dbReference>
<dbReference type="Proteomes" id="UP001075354">
    <property type="component" value="Chromosome 12"/>
</dbReference>
<evidence type="ECO:0000313" key="1">
    <source>
        <dbReference type="EMBL" id="KAJ1522145.1"/>
    </source>
</evidence>
<protein>
    <submittedName>
        <fullName evidence="1">Uncharacterized protein</fullName>
    </submittedName>
</protein>
<dbReference type="PANTHER" id="PTHR33053">
    <property type="entry name" value="PROTEIN, PUTATIVE-RELATED"/>
    <property type="match status" value="1"/>
</dbReference>
<comment type="caution">
    <text evidence="1">The sequence shown here is derived from an EMBL/GenBank/DDBJ whole genome shotgun (WGS) entry which is preliminary data.</text>
</comment>
<accession>A0AAV7X880</accession>
<evidence type="ECO:0000313" key="2">
    <source>
        <dbReference type="Proteomes" id="UP001075354"/>
    </source>
</evidence>